<dbReference type="InParanoid" id="A0A0C3JCF4"/>
<dbReference type="EMBL" id="KN831962">
    <property type="protein sequence ID" value="KIO06768.1"/>
    <property type="molecule type" value="Genomic_DNA"/>
</dbReference>
<gene>
    <name evidence="2" type="ORF">M404DRAFT_8724</name>
</gene>
<evidence type="ECO:0000313" key="2">
    <source>
        <dbReference type="EMBL" id="KIO06768.1"/>
    </source>
</evidence>
<reference evidence="3" key="2">
    <citation type="submission" date="2015-01" db="EMBL/GenBank/DDBJ databases">
        <title>Evolutionary Origins and Diversification of the Mycorrhizal Mutualists.</title>
        <authorList>
            <consortium name="DOE Joint Genome Institute"/>
            <consortium name="Mycorrhizal Genomics Consortium"/>
            <person name="Kohler A."/>
            <person name="Kuo A."/>
            <person name="Nagy L.G."/>
            <person name="Floudas D."/>
            <person name="Copeland A."/>
            <person name="Barry K.W."/>
            <person name="Cichocki N."/>
            <person name="Veneault-Fourrey C."/>
            <person name="LaButti K."/>
            <person name="Lindquist E.A."/>
            <person name="Lipzen A."/>
            <person name="Lundell T."/>
            <person name="Morin E."/>
            <person name="Murat C."/>
            <person name="Riley R."/>
            <person name="Ohm R."/>
            <person name="Sun H."/>
            <person name="Tunlid A."/>
            <person name="Henrissat B."/>
            <person name="Grigoriev I.V."/>
            <person name="Hibbett D.S."/>
            <person name="Martin F."/>
        </authorList>
    </citation>
    <scope>NUCLEOTIDE SEQUENCE [LARGE SCALE GENOMIC DNA]</scope>
    <source>
        <strain evidence="3">Marx 270</strain>
    </source>
</reference>
<sequence>MVQSETCNEEKTQELLALSKDPHKDSEGQNLKDVDRIWDSLASTQISPSIPGKVVTTWDSGLNDEELDVLQIKRGAPTSTQGEGGAGLLTSQSSISPLAKGVTGKVANKTFGLISIMTSASPHQDGMLNLLTDKFQMILVRSVDSLQLWTIYLKMNGSPKLIIEHPISPMNPAFII</sequence>
<accession>A0A0C3JCF4</accession>
<protein>
    <submittedName>
        <fullName evidence="2">Uncharacterized protein</fullName>
    </submittedName>
</protein>
<proteinExistence type="predicted"/>
<keyword evidence="3" id="KW-1185">Reference proteome</keyword>
<feature type="compositionally biased region" description="Basic and acidic residues" evidence="1">
    <location>
        <begin position="20"/>
        <end position="29"/>
    </location>
</feature>
<dbReference type="Proteomes" id="UP000054217">
    <property type="component" value="Unassembled WGS sequence"/>
</dbReference>
<organism evidence="2 3">
    <name type="scientific">Pisolithus tinctorius Marx 270</name>
    <dbReference type="NCBI Taxonomy" id="870435"/>
    <lineage>
        <taxon>Eukaryota</taxon>
        <taxon>Fungi</taxon>
        <taxon>Dikarya</taxon>
        <taxon>Basidiomycota</taxon>
        <taxon>Agaricomycotina</taxon>
        <taxon>Agaricomycetes</taxon>
        <taxon>Agaricomycetidae</taxon>
        <taxon>Boletales</taxon>
        <taxon>Sclerodermatineae</taxon>
        <taxon>Pisolithaceae</taxon>
        <taxon>Pisolithus</taxon>
    </lineage>
</organism>
<name>A0A0C3JCF4_PISTI</name>
<evidence type="ECO:0000313" key="3">
    <source>
        <dbReference type="Proteomes" id="UP000054217"/>
    </source>
</evidence>
<reference evidence="2 3" key="1">
    <citation type="submission" date="2014-04" db="EMBL/GenBank/DDBJ databases">
        <authorList>
            <consortium name="DOE Joint Genome Institute"/>
            <person name="Kuo A."/>
            <person name="Kohler A."/>
            <person name="Costa M.D."/>
            <person name="Nagy L.G."/>
            <person name="Floudas D."/>
            <person name="Copeland A."/>
            <person name="Barry K.W."/>
            <person name="Cichocki N."/>
            <person name="Veneault-Fourrey C."/>
            <person name="LaButti K."/>
            <person name="Lindquist E.A."/>
            <person name="Lipzen A."/>
            <person name="Lundell T."/>
            <person name="Morin E."/>
            <person name="Murat C."/>
            <person name="Sun H."/>
            <person name="Tunlid A."/>
            <person name="Henrissat B."/>
            <person name="Grigoriev I.V."/>
            <person name="Hibbett D.S."/>
            <person name="Martin F."/>
            <person name="Nordberg H.P."/>
            <person name="Cantor M.N."/>
            <person name="Hua S.X."/>
        </authorList>
    </citation>
    <scope>NUCLEOTIDE SEQUENCE [LARGE SCALE GENOMIC DNA]</scope>
    <source>
        <strain evidence="2 3">Marx 270</strain>
    </source>
</reference>
<dbReference type="HOGENOM" id="CLU_1525777_0_0_1"/>
<dbReference type="AlphaFoldDB" id="A0A0C3JCF4"/>
<evidence type="ECO:0000256" key="1">
    <source>
        <dbReference type="SAM" id="MobiDB-lite"/>
    </source>
</evidence>
<feature type="region of interest" description="Disordered" evidence="1">
    <location>
        <begin position="1"/>
        <end position="29"/>
    </location>
</feature>